<proteinExistence type="predicted"/>
<keyword evidence="3" id="KW-0418">Kinase</keyword>
<evidence type="ECO:0000256" key="2">
    <source>
        <dbReference type="SAM" id="MobiDB-lite"/>
    </source>
</evidence>
<dbReference type="Gene3D" id="3.40.50.300">
    <property type="entry name" value="P-loop containing nucleotide triphosphate hydrolases"/>
    <property type="match status" value="1"/>
</dbReference>
<dbReference type="Gene3D" id="1.20.890.10">
    <property type="entry name" value="cAMP-dependent protein kinase regulatory subunit, dimerization-anchoring domain"/>
    <property type="match status" value="1"/>
</dbReference>
<reference evidence="3" key="1">
    <citation type="submission" date="2021-05" db="EMBL/GenBank/DDBJ databases">
        <authorList>
            <person name="Alioto T."/>
            <person name="Alioto T."/>
            <person name="Gomez Garrido J."/>
        </authorList>
    </citation>
    <scope>NUCLEOTIDE SEQUENCE</scope>
</reference>
<feature type="coiled-coil region" evidence="1">
    <location>
        <begin position="162"/>
        <end position="222"/>
    </location>
</feature>
<name>A0A8D8QI65_9HEMI</name>
<dbReference type="EMBL" id="HBUF01077887">
    <property type="protein sequence ID" value="CAG6631767.1"/>
    <property type="molecule type" value="Transcribed_RNA"/>
</dbReference>
<evidence type="ECO:0000256" key="1">
    <source>
        <dbReference type="SAM" id="Coils"/>
    </source>
</evidence>
<accession>A0A8D8QI65</accession>
<sequence>MAIAFENEVSSLADIVKAISKVFTKDGLVRQEPLEQFSVEYPLNLMYSEDQKKTSMDLLTTHLPLESNFVKDFGDELNLNPRNIVANMERTVKDFMRDHNLKPIKLLIHGPRLTGKTELARKLAEYYGLKYLNPDDLVDHRKQFLQNQIKHCEHGIEMLNLMNAAENENASFDNLMEQLGKMEHDDGHDEPSIGEEHEEETLESLTEQIMILTGELNQLEGLNGKHKTKEYEDVIRGMIREQLNRRSTQYHGYVMDGWPDSAEACKALFAKEEIEGEEMDDENEDEEEDEEGEEVDEELNELNRHMLPDIVISLEASQDWLVSQFKSFMTNHPDLFPFIGNQSNLDLLPSTTKPDHSIQDDIEEQSVNSAVYYGENENVEDDETRMMREFVEEYQQFRRNNAYPKGFTPFFNEILNFPLVFNVEEDSLADILDKLIALLGTPRVLLGEEYSRQLEEARRREAVEFEQFQHCLQDLAAREKTAYEFKMEQWAGLNNILHYERSIIQDLFNMPLRHYLMKYVLPLVTRGMNDVTKFNPACPVDYLAEYFFKENPEFKFSDVHYNAKAEHFFNTLCAMKEELEQLQ</sequence>
<feature type="region of interest" description="Disordered" evidence="2">
    <location>
        <begin position="273"/>
        <end position="298"/>
    </location>
</feature>
<dbReference type="AlphaFoldDB" id="A0A8D8QI65"/>
<dbReference type="InterPro" id="IPR027417">
    <property type="entry name" value="P-loop_NTPase"/>
</dbReference>
<dbReference type="SUPFAM" id="SSF52540">
    <property type="entry name" value="P-loop containing nucleoside triphosphate hydrolases"/>
    <property type="match status" value="1"/>
</dbReference>
<keyword evidence="1" id="KW-0175">Coiled coil</keyword>
<dbReference type="Pfam" id="PF05186">
    <property type="entry name" value="Dpy-30"/>
    <property type="match status" value="1"/>
</dbReference>
<keyword evidence="3" id="KW-0808">Transferase</keyword>
<protein>
    <submittedName>
        <fullName evidence="3">Adenylate kinase 7</fullName>
    </submittedName>
</protein>
<dbReference type="InterPro" id="IPR007858">
    <property type="entry name" value="Dpy-30_motif"/>
</dbReference>
<dbReference type="GO" id="GO:0016301">
    <property type="term" value="F:kinase activity"/>
    <property type="evidence" value="ECO:0007669"/>
    <property type="project" value="UniProtKB-KW"/>
</dbReference>
<organism evidence="3">
    <name type="scientific">Cacopsylla melanoneura</name>
    <dbReference type="NCBI Taxonomy" id="428564"/>
    <lineage>
        <taxon>Eukaryota</taxon>
        <taxon>Metazoa</taxon>
        <taxon>Ecdysozoa</taxon>
        <taxon>Arthropoda</taxon>
        <taxon>Hexapoda</taxon>
        <taxon>Insecta</taxon>
        <taxon>Pterygota</taxon>
        <taxon>Neoptera</taxon>
        <taxon>Paraneoptera</taxon>
        <taxon>Hemiptera</taxon>
        <taxon>Sternorrhyncha</taxon>
        <taxon>Psylloidea</taxon>
        <taxon>Psyllidae</taxon>
        <taxon>Psyllinae</taxon>
        <taxon>Cacopsylla</taxon>
    </lineage>
</organism>
<dbReference type="CDD" id="cd22967">
    <property type="entry name" value="DD_AK7"/>
    <property type="match status" value="1"/>
</dbReference>
<dbReference type="InterPro" id="IPR047499">
    <property type="entry name" value="DD_AK7"/>
</dbReference>
<feature type="compositionally biased region" description="Acidic residues" evidence="2">
    <location>
        <begin position="274"/>
        <end position="298"/>
    </location>
</feature>
<evidence type="ECO:0000313" key="3">
    <source>
        <dbReference type="EMBL" id="CAG6631767.1"/>
    </source>
</evidence>